<organism evidence="1 2">
    <name type="scientific">Cutaneotrichosporon oleaginosum</name>
    <dbReference type="NCBI Taxonomy" id="879819"/>
    <lineage>
        <taxon>Eukaryota</taxon>
        <taxon>Fungi</taxon>
        <taxon>Dikarya</taxon>
        <taxon>Basidiomycota</taxon>
        <taxon>Agaricomycotina</taxon>
        <taxon>Tremellomycetes</taxon>
        <taxon>Trichosporonales</taxon>
        <taxon>Trichosporonaceae</taxon>
        <taxon>Cutaneotrichosporon</taxon>
    </lineage>
</organism>
<dbReference type="RefSeq" id="XP_018276842.1">
    <property type="nucleotide sequence ID" value="XM_018419624.1"/>
</dbReference>
<dbReference type="AlphaFoldDB" id="A0A0J0XGZ7"/>
<dbReference type="GeneID" id="28980227"/>
<proteinExistence type="predicted"/>
<evidence type="ECO:0000313" key="2">
    <source>
        <dbReference type="Proteomes" id="UP000053611"/>
    </source>
</evidence>
<evidence type="ECO:0000313" key="1">
    <source>
        <dbReference type="EMBL" id="KLT40351.1"/>
    </source>
</evidence>
<name>A0A0J0XGZ7_9TREE</name>
<dbReference type="EMBL" id="KQ087236">
    <property type="protein sequence ID" value="KLT40351.1"/>
    <property type="molecule type" value="Genomic_DNA"/>
</dbReference>
<reference evidence="1 2" key="1">
    <citation type="submission" date="2015-03" db="EMBL/GenBank/DDBJ databases">
        <title>Genomics and transcriptomics of the oil-accumulating basidiomycete yeast T. oleaginosus allow insights into substrate utilization and the diverse evolutionary trajectories of mating systems in fungi.</title>
        <authorList>
            <consortium name="DOE Joint Genome Institute"/>
            <person name="Kourist R."/>
            <person name="Kracht O."/>
            <person name="Bracharz F."/>
            <person name="Lipzen A."/>
            <person name="Nolan M."/>
            <person name="Ohm R."/>
            <person name="Grigoriev I."/>
            <person name="Sun S."/>
            <person name="Heitman J."/>
            <person name="Bruck T."/>
            <person name="Nowrousian M."/>
        </authorList>
    </citation>
    <scope>NUCLEOTIDE SEQUENCE [LARGE SCALE GENOMIC DNA]</scope>
    <source>
        <strain evidence="1 2">IBC0246</strain>
    </source>
</reference>
<gene>
    <name evidence="1" type="ORF">CC85DRAFT_157269</name>
</gene>
<accession>A0A0J0XGZ7</accession>
<dbReference type="Proteomes" id="UP000053611">
    <property type="component" value="Unassembled WGS sequence"/>
</dbReference>
<sequence length="123" mass="13799">MVRAAALTSLHCHRTRPVQLEVARARRAARLHSRRGMRSTRACASGHQTTRSMRTTQGEFTIYDLGQKGSPGSLRRERFRPASTATWTSSTLLHYLHYLHYLHSSSTLLHTTPPPSSLPPPAQ</sequence>
<protein>
    <submittedName>
        <fullName evidence="1">Uncharacterized protein</fullName>
    </submittedName>
</protein>
<keyword evidence="2" id="KW-1185">Reference proteome</keyword>